<comment type="caution">
    <text evidence="8">The sequence shown here is derived from an EMBL/GenBank/DDBJ whole genome shotgun (WGS) entry which is preliminary data.</text>
</comment>
<keyword evidence="3" id="KW-0479">Metal-binding</keyword>
<dbReference type="InterPro" id="IPR045121">
    <property type="entry name" value="CoAse"/>
</dbReference>
<dbReference type="GO" id="GO:0046872">
    <property type="term" value="F:metal ion binding"/>
    <property type="evidence" value="ECO:0007669"/>
    <property type="project" value="UniProtKB-KW"/>
</dbReference>
<evidence type="ECO:0000256" key="3">
    <source>
        <dbReference type="ARBA" id="ARBA00022723"/>
    </source>
</evidence>
<dbReference type="PANTHER" id="PTHR12992:SF11">
    <property type="entry name" value="MITOCHONDRIAL COENZYME A DIPHOSPHATASE NUDT8"/>
    <property type="match status" value="1"/>
</dbReference>
<protein>
    <submittedName>
        <fullName evidence="8">Coenzyme A pyrophosphatase</fullName>
    </submittedName>
</protein>
<comment type="cofactor">
    <cofactor evidence="2">
        <name>Mg(2+)</name>
        <dbReference type="ChEBI" id="CHEBI:18420"/>
    </cofactor>
</comment>
<evidence type="ECO:0000256" key="2">
    <source>
        <dbReference type="ARBA" id="ARBA00001946"/>
    </source>
</evidence>
<keyword evidence="5" id="KW-0460">Magnesium</keyword>
<dbReference type="Gene3D" id="3.90.79.10">
    <property type="entry name" value="Nucleoside Triphosphate Pyrophosphohydrolase"/>
    <property type="match status" value="1"/>
</dbReference>
<dbReference type="PROSITE" id="PS51462">
    <property type="entry name" value="NUDIX"/>
    <property type="match status" value="1"/>
</dbReference>
<comment type="cofactor">
    <cofactor evidence="1">
        <name>Mn(2+)</name>
        <dbReference type="ChEBI" id="CHEBI:29035"/>
    </cofactor>
</comment>
<dbReference type="InterPro" id="IPR000086">
    <property type="entry name" value="NUDIX_hydrolase_dom"/>
</dbReference>
<evidence type="ECO:0000313" key="9">
    <source>
        <dbReference type="Proteomes" id="UP000287872"/>
    </source>
</evidence>
<gene>
    <name evidence="8" type="ORF">Ctaglu_44770</name>
</gene>
<dbReference type="AlphaFoldDB" id="A0A401UTL2"/>
<evidence type="ECO:0000256" key="1">
    <source>
        <dbReference type="ARBA" id="ARBA00001936"/>
    </source>
</evidence>
<dbReference type="CDD" id="cd03426">
    <property type="entry name" value="NUDIX_CoAse_Nudt7"/>
    <property type="match status" value="1"/>
</dbReference>
<dbReference type="SUPFAM" id="SSF55811">
    <property type="entry name" value="Nudix"/>
    <property type="match status" value="1"/>
</dbReference>
<evidence type="ECO:0000256" key="4">
    <source>
        <dbReference type="ARBA" id="ARBA00022801"/>
    </source>
</evidence>
<dbReference type="EMBL" id="BHYK01000044">
    <property type="protein sequence ID" value="GCD12854.1"/>
    <property type="molecule type" value="Genomic_DNA"/>
</dbReference>
<dbReference type="GO" id="GO:0010945">
    <property type="term" value="F:coenzyme A diphosphatase activity"/>
    <property type="evidence" value="ECO:0007669"/>
    <property type="project" value="InterPro"/>
</dbReference>
<keyword evidence="4" id="KW-0378">Hydrolase</keyword>
<evidence type="ECO:0000256" key="5">
    <source>
        <dbReference type="ARBA" id="ARBA00022842"/>
    </source>
</evidence>
<evidence type="ECO:0000259" key="7">
    <source>
        <dbReference type="PROSITE" id="PS51462"/>
    </source>
</evidence>
<dbReference type="Pfam" id="PF00293">
    <property type="entry name" value="NUDIX"/>
    <property type="match status" value="1"/>
</dbReference>
<keyword evidence="6" id="KW-0464">Manganese</keyword>
<organism evidence="8 9">
    <name type="scientific">Clostridium tagluense</name>
    <dbReference type="NCBI Taxonomy" id="360422"/>
    <lineage>
        <taxon>Bacteria</taxon>
        <taxon>Bacillati</taxon>
        <taxon>Bacillota</taxon>
        <taxon>Clostridia</taxon>
        <taxon>Eubacteriales</taxon>
        <taxon>Clostridiaceae</taxon>
        <taxon>Clostridium</taxon>
    </lineage>
</organism>
<proteinExistence type="predicted"/>
<dbReference type="OrthoDB" id="9802805at2"/>
<dbReference type="Proteomes" id="UP000287872">
    <property type="component" value="Unassembled WGS sequence"/>
</dbReference>
<dbReference type="RefSeq" id="WP_125005877.1">
    <property type="nucleotide sequence ID" value="NZ_BHYK01000044.1"/>
</dbReference>
<name>A0A401UTL2_9CLOT</name>
<dbReference type="PANTHER" id="PTHR12992">
    <property type="entry name" value="NUDIX HYDROLASE"/>
    <property type="match status" value="1"/>
</dbReference>
<dbReference type="InterPro" id="IPR015797">
    <property type="entry name" value="NUDIX_hydrolase-like_dom_sf"/>
</dbReference>
<keyword evidence="9" id="KW-1185">Reference proteome</keyword>
<accession>A0A401UTL2</accession>
<reference evidence="8 9" key="1">
    <citation type="submission" date="2018-11" db="EMBL/GenBank/DDBJ databases">
        <title>Genome sequencing and assembly of Clostridium tagluense strain A121.</title>
        <authorList>
            <person name="Murakami T."/>
            <person name="Segawa T."/>
            <person name="Shcherbakova V.A."/>
            <person name="Mori H."/>
            <person name="Yoshimura Y."/>
        </authorList>
    </citation>
    <scope>NUCLEOTIDE SEQUENCE [LARGE SCALE GENOMIC DNA]</scope>
    <source>
        <strain evidence="8 9">A121</strain>
    </source>
</reference>
<feature type="domain" description="Nudix hydrolase" evidence="7">
    <location>
        <begin position="20"/>
        <end position="151"/>
    </location>
</feature>
<evidence type="ECO:0000256" key="6">
    <source>
        <dbReference type="ARBA" id="ARBA00023211"/>
    </source>
</evidence>
<sequence length="204" mass="23678">MINKLEQIFKGRNSKPIGEFKESAVMILLTEELGQLSVIFEVRALKLRSQPGDVCLPGGKVEEDENPRETSIRETMEELNLERDQIEVIGDMDYYISPYGNIMHAFVGELKYGEINPSVDEVSHIFKVPLKFFLDHEPLLYKMEIGPVNQEGFPFHLINGGKDYNFRKGYMDEYFYEYNDYIIWGFTAQIIKSFIDVLQNSNNI</sequence>
<evidence type="ECO:0000313" key="8">
    <source>
        <dbReference type="EMBL" id="GCD12854.1"/>
    </source>
</evidence>